<protein>
    <submittedName>
        <fullName evidence="2">Uncharacterized protein</fullName>
    </submittedName>
</protein>
<comment type="caution">
    <text evidence="2">The sequence shown here is derived from an EMBL/GenBank/DDBJ whole genome shotgun (WGS) entry which is preliminary data.</text>
</comment>
<dbReference type="Proteomes" id="UP000276133">
    <property type="component" value="Unassembled WGS sequence"/>
</dbReference>
<evidence type="ECO:0000313" key="2">
    <source>
        <dbReference type="EMBL" id="RNA06878.1"/>
    </source>
</evidence>
<sequence length="103" mass="11741">MHPMLGHICESLFKLTYIYSGSNKNVTPAIRPAGQRHSLLFGKFKENIFIWMIKKKRPDGSVGRLGRPARSLRSAGSEPQTGRDGRPCWPLFSRGFFCFEKKI</sequence>
<proteinExistence type="predicted"/>
<evidence type="ECO:0000256" key="1">
    <source>
        <dbReference type="SAM" id="MobiDB-lite"/>
    </source>
</evidence>
<name>A0A3M7Q7E0_BRAPC</name>
<organism evidence="2 3">
    <name type="scientific">Brachionus plicatilis</name>
    <name type="common">Marine rotifer</name>
    <name type="synonym">Brachionus muelleri</name>
    <dbReference type="NCBI Taxonomy" id="10195"/>
    <lineage>
        <taxon>Eukaryota</taxon>
        <taxon>Metazoa</taxon>
        <taxon>Spiralia</taxon>
        <taxon>Gnathifera</taxon>
        <taxon>Rotifera</taxon>
        <taxon>Eurotatoria</taxon>
        <taxon>Monogononta</taxon>
        <taxon>Pseudotrocha</taxon>
        <taxon>Ploima</taxon>
        <taxon>Brachionidae</taxon>
        <taxon>Brachionus</taxon>
    </lineage>
</organism>
<evidence type="ECO:0000313" key="3">
    <source>
        <dbReference type="Proteomes" id="UP000276133"/>
    </source>
</evidence>
<gene>
    <name evidence="2" type="ORF">BpHYR1_049468</name>
</gene>
<dbReference type="AlphaFoldDB" id="A0A3M7Q7E0"/>
<accession>A0A3M7Q7E0</accession>
<dbReference type="EMBL" id="REGN01007243">
    <property type="protein sequence ID" value="RNA06878.1"/>
    <property type="molecule type" value="Genomic_DNA"/>
</dbReference>
<keyword evidence="3" id="KW-1185">Reference proteome</keyword>
<reference evidence="2 3" key="1">
    <citation type="journal article" date="2018" name="Sci. Rep.">
        <title>Genomic signatures of local adaptation to the degree of environmental predictability in rotifers.</title>
        <authorList>
            <person name="Franch-Gras L."/>
            <person name="Hahn C."/>
            <person name="Garcia-Roger E.M."/>
            <person name="Carmona M.J."/>
            <person name="Serra M."/>
            <person name="Gomez A."/>
        </authorList>
    </citation>
    <scope>NUCLEOTIDE SEQUENCE [LARGE SCALE GENOMIC DNA]</scope>
    <source>
        <strain evidence="2">HYR1</strain>
    </source>
</reference>
<feature type="region of interest" description="Disordered" evidence="1">
    <location>
        <begin position="60"/>
        <end position="86"/>
    </location>
</feature>